<dbReference type="PANTHER" id="PTHR24121:SF23">
    <property type="entry name" value="NO MECHANORECEPTOR POTENTIAL C, ISOFORM H"/>
    <property type="match status" value="1"/>
</dbReference>
<feature type="region of interest" description="Disordered" evidence="3">
    <location>
        <begin position="947"/>
        <end position="980"/>
    </location>
</feature>
<dbReference type="EMBL" id="JH992971">
    <property type="protein sequence ID" value="EKX52793.1"/>
    <property type="molecule type" value="Genomic_DNA"/>
</dbReference>
<evidence type="ECO:0000256" key="2">
    <source>
        <dbReference type="SAM" id="Coils"/>
    </source>
</evidence>
<dbReference type="PANTHER" id="PTHR24121">
    <property type="entry name" value="NO MECHANORECEPTOR POTENTIAL C, ISOFORM D-RELATED"/>
    <property type="match status" value="1"/>
</dbReference>
<dbReference type="HOGENOM" id="CLU_303756_0_0_1"/>
<proteinExistence type="predicted"/>
<evidence type="ECO:0000313" key="4">
    <source>
        <dbReference type="EMBL" id="EKX52793.1"/>
    </source>
</evidence>
<dbReference type="SMART" id="SM00248">
    <property type="entry name" value="ANK"/>
    <property type="match status" value="5"/>
</dbReference>
<dbReference type="GeneID" id="17309752"/>
<feature type="coiled-coil region" evidence="2">
    <location>
        <begin position="541"/>
        <end position="574"/>
    </location>
</feature>
<name>L1JXJ1_GUITC</name>
<dbReference type="RefSeq" id="XP_005839773.1">
    <property type="nucleotide sequence ID" value="XM_005839716.1"/>
</dbReference>
<dbReference type="KEGG" id="gtt:GUITHDRAFT_101244"/>
<accession>L1JXJ1</accession>
<dbReference type="OrthoDB" id="8954335at2759"/>
<feature type="compositionally biased region" description="Basic residues" evidence="3">
    <location>
        <begin position="969"/>
        <end position="980"/>
    </location>
</feature>
<dbReference type="GO" id="GO:0009507">
    <property type="term" value="C:chloroplast"/>
    <property type="evidence" value="ECO:0007669"/>
    <property type="project" value="UniProtKB-SubCell"/>
</dbReference>
<dbReference type="Proteomes" id="UP000011087">
    <property type="component" value="Unassembled WGS sequence"/>
</dbReference>
<comment type="subcellular location">
    <subcellularLocation>
        <location evidence="1">Plastid</location>
        <location evidence="1">Chloroplast</location>
    </subcellularLocation>
</comment>
<dbReference type="SUPFAM" id="SSF52540">
    <property type="entry name" value="P-loop containing nucleoside triphosphate hydrolases"/>
    <property type="match status" value="1"/>
</dbReference>
<dbReference type="Gene3D" id="3.40.50.300">
    <property type="entry name" value="P-loop containing nucleotide triphosphate hydrolases"/>
    <property type="match status" value="1"/>
</dbReference>
<evidence type="ECO:0000256" key="3">
    <source>
        <dbReference type="SAM" id="MobiDB-lite"/>
    </source>
</evidence>
<reference evidence="5" key="3">
    <citation type="submission" date="2016-03" db="UniProtKB">
        <authorList>
            <consortium name="EnsemblProtists"/>
        </authorList>
    </citation>
    <scope>IDENTIFICATION</scope>
</reference>
<keyword evidence="6" id="KW-1185">Reference proteome</keyword>
<evidence type="ECO:0000313" key="5">
    <source>
        <dbReference type="EnsemblProtists" id="EKX52793"/>
    </source>
</evidence>
<dbReference type="InterPro" id="IPR036770">
    <property type="entry name" value="Ankyrin_rpt-contain_sf"/>
</dbReference>
<sequence>MVSEEERIVDLLNHFEDVYVPMVSHSLQSKSVFLQSLRNLFAMANLGDPKPLLREFTGSQGFINAPFFNQRRSDSVKVLDLVDWERDEAALQAALTFFSRQCNILVSVDKQDEDNNCCHFFEFWKDGRKTIVEDKLDSLNDLYNNRTLVLTKQFADGKSDYVLLYSFLRLDFYVEFLFRQVKAAKNKDEKSHLKRLYLELFQFVFGRLREIDCQAQSLSERLSDTPTAIFVLGITGVGKSHILNLMNKTPCFTVSNDDMSSKTFLPQAFSKRDFIYVDLPGIKDTRDREIALLNSIMLSSLYRSFPKSVTVLTFDFNAFQTSGRGSEIRHVYDFLKTFFVCKEANVGNDDDELDDISDEISCLEIPEKIKKSIVVVINRYDGNREKLDELRSRLHQKFGIDEDKMIAISKSTDENSDTIKEERRALKRIIKETESTDMMDEDEQACQKHEAQFQVVVLEEFKSIMPEYRQYVLESMLDEAPDTIIQWHKTIKDLYRYTIFEGLDEFAKKFVGIVVAMIEKNDGLRESLFQIENVKEVFDSRDTVEKKTERLEALKKALDENTKQKNRLERRSNNMEPTISEPLKSMSLRPIFSTKSNIKILEAEIASNHMINKGKSSAEAWIKKAMSNPSGVQKYHKNYKLLHVIAQYNLLNKAIDVKIKSGAATMAQMLQDCETADKHNPFHVAALYGSSVVFEQYVEVLWEASNDREDFLKRFVSMIERIDRTRNSVLHLAAQGRQVEIIQLIFKFLTPSDLPGELGKRWAEKRKELCLRTGSSRPKYYPLHKLCERDCITDEEKERVRKCMKMLLDHGSIKSLLADPGDEATSKTVLCYACERISDQFVELLIEYLKQSQASDRIRDIVNHDTREGNERSNTPLYYTFKKTRPDSIEIQRAKNIARLLVKNGADVELAVRKNKTKMLDLGQKNGYLTSDEVHELADISRKRGNLVRDESLQQNMRRRRQDSDAGTRTHRSNRQRKAA</sequence>
<gene>
    <name evidence="4" type="ORF">GUITHDRAFT_101244</name>
</gene>
<evidence type="ECO:0000256" key="1">
    <source>
        <dbReference type="ARBA" id="ARBA00004229"/>
    </source>
</evidence>
<dbReference type="InterPro" id="IPR027417">
    <property type="entry name" value="P-loop_NTPase"/>
</dbReference>
<dbReference type="PaxDb" id="55529-EKX52793"/>
<dbReference type="InterPro" id="IPR002110">
    <property type="entry name" value="Ankyrin_rpt"/>
</dbReference>
<dbReference type="STRING" id="905079.L1JXJ1"/>
<keyword evidence="2" id="KW-0175">Coiled coil</keyword>
<dbReference type="Gene3D" id="1.25.40.20">
    <property type="entry name" value="Ankyrin repeat-containing domain"/>
    <property type="match status" value="1"/>
</dbReference>
<dbReference type="EnsemblProtists" id="EKX52793">
    <property type="protein sequence ID" value="EKX52793"/>
    <property type="gene ID" value="GUITHDRAFT_101244"/>
</dbReference>
<reference evidence="6" key="2">
    <citation type="submission" date="2012-11" db="EMBL/GenBank/DDBJ databases">
        <authorList>
            <person name="Kuo A."/>
            <person name="Curtis B.A."/>
            <person name="Tanifuji G."/>
            <person name="Burki F."/>
            <person name="Gruber A."/>
            <person name="Irimia M."/>
            <person name="Maruyama S."/>
            <person name="Arias M.C."/>
            <person name="Ball S.G."/>
            <person name="Gile G.H."/>
            <person name="Hirakawa Y."/>
            <person name="Hopkins J.F."/>
            <person name="Rensing S.A."/>
            <person name="Schmutz J."/>
            <person name="Symeonidi A."/>
            <person name="Elias M."/>
            <person name="Eveleigh R.J."/>
            <person name="Herman E.K."/>
            <person name="Klute M.J."/>
            <person name="Nakayama T."/>
            <person name="Obornik M."/>
            <person name="Reyes-Prieto A."/>
            <person name="Armbrust E.V."/>
            <person name="Aves S.J."/>
            <person name="Beiko R.G."/>
            <person name="Coutinho P."/>
            <person name="Dacks J.B."/>
            <person name="Durnford D.G."/>
            <person name="Fast N.M."/>
            <person name="Green B.R."/>
            <person name="Grisdale C."/>
            <person name="Hempe F."/>
            <person name="Henrissat B."/>
            <person name="Hoppner M.P."/>
            <person name="Ishida K.-I."/>
            <person name="Kim E."/>
            <person name="Koreny L."/>
            <person name="Kroth P.G."/>
            <person name="Liu Y."/>
            <person name="Malik S.-B."/>
            <person name="Maier U.G."/>
            <person name="McRose D."/>
            <person name="Mock T."/>
            <person name="Neilson J.A."/>
            <person name="Onodera N.T."/>
            <person name="Poole A.M."/>
            <person name="Pritham E.J."/>
            <person name="Richards T.A."/>
            <person name="Rocap G."/>
            <person name="Roy S.W."/>
            <person name="Sarai C."/>
            <person name="Schaack S."/>
            <person name="Shirato S."/>
            <person name="Slamovits C.H."/>
            <person name="Spencer D.F."/>
            <person name="Suzuki S."/>
            <person name="Worden A.Z."/>
            <person name="Zauner S."/>
            <person name="Barry K."/>
            <person name="Bell C."/>
            <person name="Bharti A.K."/>
            <person name="Crow J.A."/>
            <person name="Grimwood J."/>
            <person name="Kramer R."/>
            <person name="Lindquist E."/>
            <person name="Lucas S."/>
            <person name="Salamov A."/>
            <person name="McFadden G.I."/>
            <person name="Lane C.E."/>
            <person name="Keeling P.J."/>
            <person name="Gray M.W."/>
            <person name="Grigoriev I.V."/>
            <person name="Archibald J.M."/>
        </authorList>
    </citation>
    <scope>NUCLEOTIDE SEQUENCE</scope>
    <source>
        <strain evidence="6">CCMP2712</strain>
    </source>
</reference>
<organism evidence="4">
    <name type="scientific">Guillardia theta (strain CCMP2712)</name>
    <name type="common">Cryptophyte</name>
    <dbReference type="NCBI Taxonomy" id="905079"/>
    <lineage>
        <taxon>Eukaryota</taxon>
        <taxon>Cryptophyceae</taxon>
        <taxon>Pyrenomonadales</taxon>
        <taxon>Geminigeraceae</taxon>
        <taxon>Guillardia</taxon>
    </lineage>
</organism>
<dbReference type="AlphaFoldDB" id="L1JXJ1"/>
<protein>
    <submittedName>
        <fullName evidence="4 5">Uncharacterized protein</fullName>
    </submittedName>
</protein>
<dbReference type="SUPFAM" id="SSF48403">
    <property type="entry name" value="Ankyrin repeat"/>
    <property type="match status" value="1"/>
</dbReference>
<evidence type="ECO:0000313" key="6">
    <source>
        <dbReference type="Proteomes" id="UP000011087"/>
    </source>
</evidence>
<reference evidence="4 6" key="1">
    <citation type="journal article" date="2012" name="Nature">
        <title>Algal genomes reveal evolutionary mosaicism and the fate of nucleomorphs.</title>
        <authorList>
            <consortium name="DOE Joint Genome Institute"/>
            <person name="Curtis B.A."/>
            <person name="Tanifuji G."/>
            <person name="Burki F."/>
            <person name="Gruber A."/>
            <person name="Irimia M."/>
            <person name="Maruyama S."/>
            <person name="Arias M.C."/>
            <person name="Ball S.G."/>
            <person name="Gile G.H."/>
            <person name="Hirakawa Y."/>
            <person name="Hopkins J.F."/>
            <person name="Kuo A."/>
            <person name="Rensing S.A."/>
            <person name="Schmutz J."/>
            <person name="Symeonidi A."/>
            <person name="Elias M."/>
            <person name="Eveleigh R.J."/>
            <person name="Herman E.K."/>
            <person name="Klute M.J."/>
            <person name="Nakayama T."/>
            <person name="Obornik M."/>
            <person name="Reyes-Prieto A."/>
            <person name="Armbrust E.V."/>
            <person name="Aves S.J."/>
            <person name="Beiko R.G."/>
            <person name="Coutinho P."/>
            <person name="Dacks J.B."/>
            <person name="Durnford D.G."/>
            <person name="Fast N.M."/>
            <person name="Green B.R."/>
            <person name="Grisdale C.J."/>
            <person name="Hempel F."/>
            <person name="Henrissat B."/>
            <person name="Hoppner M.P."/>
            <person name="Ishida K."/>
            <person name="Kim E."/>
            <person name="Koreny L."/>
            <person name="Kroth P.G."/>
            <person name="Liu Y."/>
            <person name="Malik S.B."/>
            <person name="Maier U.G."/>
            <person name="McRose D."/>
            <person name="Mock T."/>
            <person name="Neilson J.A."/>
            <person name="Onodera N.T."/>
            <person name="Poole A.M."/>
            <person name="Pritham E.J."/>
            <person name="Richards T.A."/>
            <person name="Rocap G."/>
            <person name="Roy S.W."/>
            <person name="Sarai C."/>
            <person name="Schaack S."/>
            <person name="Shirato S."/>
            <person name="Slamovits C.H."/>
            <person name="Spencer D.F."/>
            <person name="Suzuki S."/>
            <person name="Worden A.Z."/>
            <person name="Zauner S."/>
            <person name="Barry K."/>
            <person name="Bell C."/>
            <person name="Bharti A.K."/>
            <person name="Crow J.A."/>
            <person name="Grimwood J."/>
            <person name="Kramer R."/>
            <person name="Lindquist E."/>
            <person name="Lucas S."/>
            <person name="Salamov A."/>
            <person name="McFadden G.I."/>
            <person name="Lane C.E."/>
            <person name="Keeling P.J."/>
            <person name="Gray M.W."/>
            <person name="Grigoriev I.V."/>
            <person name="Archibald J.M."/>
        </authorList>
    </citation>
    <scope>NUCLEOTIDE SEQUENCE</scope>
    <source>
        <strain evidence="4 6">CCMP2712</strain>
    </source>
</reference>